<keyword evidence="4" id="KW-0472">Membrane</keyword>
<organism evidence="7">
    <name type="scientific">Synechococcus sp. SB0676_bin_10</name>
    <dbReference type="NCBI Taxonomy" id="2604869"/>
    <lineage>
        <taxon>Bacteria</taxon>
        <taxon>Bacillati</taxon>
        <taxon>Cyanobacteriota</taxon>
        <taxon>Cyanophyceae</taxon>
        <taxon>Synechococcales</taxon>
        <taxon>Synechococcaceae</taxon>
        <taxon>Synechococcus</taxon>
    </lineage>
</organism>
<comment type="caution">
    <text evidence="7">The sequence shown here is derived from an EMBL/GenBank/DDBJ whole genome shotgun (WGS) entry which is preliminary data.</text>
</comment>
<gene>
    <name evidence="7" type="ORF">F4162_02595</name>
</gene>
<evidence type="ECO:0000256" key="5">
    <source>
        <dbReference type="SAM" id="MobiDB-lite"/>
    </source>
</evidence>
<dbReference type="PANTHER" id="PTHR34457:SF3">
    <property type="entry name" value="PROTEIN TIC236, CHLOROPLASTIC"/>
    <property type="match status" value="1"/>
</dbReference>
<dbReference type="GO" id="GO:0009306">
    <property type="term" value="P:protein secretion"/>
    <property type="evidence" value="ECO:0007669"/>
    <property type="project" value="InterPro"/>
</dbReference>
<comment type="subcellular location">
    <subcellularLocation>
        <location evidence="1">Membrane</location>
        <topology evidence="1">Single-pass membrane protein</topology>
    </subcellularLocation>
</comment>
<evidence type="ECO:0000256" key="1">
    <source>
        <dbReference type="ARBA" id="ARBA00004167"/>
    </source>
</evidence>
<keyword evidence="3" id="KW-1133">Transmembrane helix</keyword>
<dbReference type="InterPro" id="IPR053022">
    <property type="entry name" value="Chloroplast_translocon_comp"/>
</dbReference>
<evidence type="ECO:0000256" key="3">
    <source>
        <dbReference type="ARBA" id="ARBA00022989"/>
    </source>
</evidence>
<reference evidence="7" key="1">
    <citation type="submission" date="2019-09" db="EMBL/GenBank/DDBJ databases">
        <title>Characterisation of the sponge microbiome using genome-centric metagenomics.</title>
        <authorList>
            <person name="Engelberts J.P."/>
            <person name="Robbins S.J."/>
            <person name="De Goeij J.M."/>
            <person name="Aranda M."/>
            <person name="Bell S.C."/>
            <person name="Webster N.S."/>
        </authorList>
    </citation>
    <scope>NUCLEOTIDE SEQUENCE</scope>
    <source>
        <strain evidence="7">SB0676_bin_10</strain>
    </source>
</reference>
<keyword evidence="2" id="KW-0812">Transmembrane</keyword>
<proteinExistence type="predicted"/>
<dbReference type="PANTHER" id="PTHR34457">
    <property type="entry name" value="EMBRYO DEFECTIVE 2410"/>
    <property type="match status" value="1"/>
</dbReference>
<feature type="compositionally biased region" description="Low complexity" evidence="5">
    <location>
        <begin position="1267"/>
        <end position="1282"/>
    </location>
</feature>
<feature type="domain" description="Translocation and assembly module TamB C-terminal" evidence="6">
    <location>
        <begin position="1191"/>
        <end position="1607"/>
    </location>
</feature>
<evidence type="ECO:0000256" key="4">
    <source>
        <dbReference type="ARBA" id="ARBA00023136"/>
    </source>
</evidence>
<accession>A0A6B1FAF0</accession>
<evidence type="ECO:0000259" key="6">
    <source>
        <dbReference type="Pfam" id="PF04357"/>
    </source>
</evidence>
<sequence>MGVRIWLLRCSWRLRHPARSTLVVVAVLLAGGLAVDLALGRMYRTLRPSLEEEYGRALGRPLTLGSYRGLRWSGLHVGPSRILPNGVDLTQLAADGLVVSVDPWASLHQRRWVVHLHVQGLEADWRRNAQGAVWTVPPAQGEGAMPVELWVHTRNPAQFRLWWQPGADGPPSPDLMGAFVGRMALGHRQHDLVIKGQLDLASGGRLSVASRGVPLSESWVIHGKAHGVQLDGLNPLLANTPAEVLAGLSGQVDGAVTVRTSQDSPCRGAVVFNDLQLPLQRIDPTGELGEVRFGPLSLGCDGRHLQLSPSGFHVGALTGQVQGSLGLVPDQPLDLRATVDGPLPPPLASLGGNAAADLRLLGPLTAPESQVRLTITDWRTPAAAAADAQPLPPLTLQLASQWRSAEEQRQLWASLQAQAGASQVVMAGQLTPMLHLQSSAVTLQPRDWLPPDLWPDQPYTGSLTMAMDQAGATPEVRLRLRNPHLQEDFTLELAEDQLHVNGRLELAAGQHLGITGRADGGQWRLAANLSEMDVAPVLDGALPLPPLWPSPLSVTATAQGRYGDTPSPDSGQGGRLQVERARLTARLPHGLHTPDGPLLGSAELRLQTTAQGQWALQMEAPRLQGHGVVDWWPGRPWQEAGLDLSLALEKVSLAPLRPLHGELSLTGQLGGSLAQPRFDGELMLAGPGLALIRSPRRWRGEIASLASGHTLHLAAGSENTSPGKADPALDVRVTSAWQLQDLEFRAGDGHLDVAVTEEGYRWLAQDLPLSWLQADAVELAGTLQGQGELSLPPGPIHGDITVNGPRWGSLRSRKLDLSLTGKDHQLLLDGQLLTDPTTDSTGGQLAWAVRINQQPGTPQPWSIRGDFDAVPLQTLRQGVALTREVLQRVRAQVGSSRDLGTLVIGAAGESLATQLEHLAMAHERLRSLEALLEQTHNRQLQNLDGQLHGDVQIRGAADQPVWAAVRTDLQLWLVEAGVNHPLAPGHGPFHLHMEGPLQGAGAGTLRFSGLPLKLINVLANLRLPWQGSLAGRGQHQDLLGERLVSLTLALQGGQFHGHAIQSTSASLRLKGAALAVEMALQTAASSLLTVNGDVNLDGGDEAFQLRLSAGNEVMAFLPSLSDGAVAWTRGDARTTLLVRGPLEQPVFHGFLRLREAEGRVAGVPIRNLNSVVLFDLNNLFVEQLEATVGEAGGGISGSGFLGILQPLTTDDPLTMKLEDVDINTPNGRFRASGDLVLHGSVQDPELGGDLRLDNGVIRADGNGEANAVTTSPAAGPAASPEAETPDNPVNDRLRAWDWQEPLELVDLEGISRLERSLLQVMAELPPIDLRSLNLKLGPDLRLEAATVANFSIATPAGLNLTGTMGPDLQARGLVKLLRGQVNLFTSRFRLDPHAPNVVIFSADSGLTPYLDVAMWTQEADTSQGPGQDAAEITGSTTAFDNLNLVRIQAVVEGPADEFPAILRLQSKPPRSQEELVALIGGNSMNRLVQGSTNSRLFSIVGQPLVDTVLNQVGHALGQRVTFSITPASFTPAPAGDSQQATEEFVLAGELELNLMDRVDMAVMGALNRSDLPPQVKLSFQLTPAMAAEITAERGGYAKGILQFSSRF</sequence>
<feature type="region of interest" description="Disordered" evidence="5">
    <location>
        <begin position="1261"/>
        <end position="1289"/>
    </location>
</feature>
<name>A0A6B1FAF0_9SYNE</name>
<evidence type="ECO:0000313" key="7">
    <source>
        <dbReference type="EMBL" id="MYG37903.1"/>
    </source>
</evidence>
<evidence type="ECO:0000256" key="2">
    <source>
        <dbReference type="ARBA" id="ARBA00022692"/>
    </source>
</evidence>
<dbReference type="Pfam" id="PF04357">
    <property type="entry name" value="TamB"/>
    <property type="match status" value="1"/>
</dbReference>
<dbReference type="GO" id="GO:0005886">
    <property type="term" value="C:plasma membrane"/>
    <property type="evidence" value="ECO:0007669"/>
    <property type="project" value="InterPro"/>
</dbReference>
<dbReference type="EMBL" id="VYDO01000093">
    <property type="protein sequence ID" value="MYG37903.1"/>
    <property type="molecule type" value="Genomic_DNA"/>
</dbReference>
<dbReference type="InterPro" id="IPR007452">
    <property type="entry name" value="TamB_C"/>
</dbReference>
<protein>
    <recommendedName>
        <fullName evidence="6">Translocation and assembly module TamB C-terminal domain-containing protein</fullName>
    </recommendedName>
</protein>